<evidence type="ECO:0008006" key="10">
    <source>
        <dbReference type="Google" id="ProtNLM"/>
    </source>
</evidence>
<accession>A0A3M7GKL4</accession>
<reference evidence="8 9" key="1">
    <citation type="journal article" date="2018" name="BMC Genomics">
        <title>Genomic evidence for intraspecific hybridization in a clonal and extremely halotolerant yeast.</title>
        <authorList>
            <person name="Gostincar C."/>
            <person name="Stajich J.E."/>
            <person name="Zupancic J."/>
            <person name="Zalar P."/>
            <person name="Gunde-Cimerman N."/>
        </authorList>
    </citation>
    <scope>NUCLEOTIDE SEQUENCE [LARGE SCALE GENOMIC DNA]</scope>
    <source>
        <strain evidence="8 9">EXF-171</strain>
    </source>
</reference>
<dbReference type="Gene3D" id="1.10.630.10">
    <property type="entry name" value="Cytochrome P450"/>
    <property type="match status" value="1"/>
</dbReference>
<dbReference type="Proteomes" id="UP000281468">
    <property type="component" value="Unassembled WGS sequence"/>
</dbReference>
<comment type="caution">
    <text evidence="8">The sequence shown here is derived from an EMBL/GenBank/DDBJ whole genome shotgun (WGS) entry which is preliminary data.</text>
</comment>
<dbReference type="GO" id="GO:0020037">
    <property type="term" value="F:heme binding"/>
    <property type="evidence" value="ECO:0007669"/>
    <property type="project" value="InterPro"/>
</dbReference>
<keyword evidence="7" id="KW-0812">Transmembrane</keyword>
<evidence type="ECO:0000256" key="1">
    <source>
        <dbReference type="ARBA" id="ARBA00001971"/>
    </source>
</evidence>
<dbReference type="PANTHER" id="PTHR24304:SF2">
    <property type="entry name" value="24-HYDROXYCHOLESTEROL 7-ALPHA-HYDROXYLASE"/>
    <property type="match status" value="1"/>
</dbReference>
<sequence length="521" mass="59012">MRETKKQTMALASFLPDVEPLVFAIFFGALALLATFYHNLTNRPAFPKNAPKLTSIAWPIVGSHQFFTKRWDFYQAAKAGSKTGNFSFYAGQHPVVGVSGQEARKIFFDTPVKELGFSEGYAALLGGTPEVKREGGPAKSSLEDNSFTGYFHKRLINLVKGNRLKNGLSQLMKDARANFDNLAADPTRRTDPFESVYRLVFQFTMRTVACNEIADDPVVLAKCLEYFEMIESTATPFSIMYPWLPSPAKVKRTWGGAQLYMIFKRIVDARHAEGRREDDGLQYLMDQGDNVTDIITFVLGALFAGQLNSGINAAWTLIYMINKPEWIPRARKEVTAMAARHCEDTSLPLKDQLLHVPIEAWENELPLVDLFLKDSIRLQTMGAAFRKNVSGRPIPIPQTDGEVIPNNSYVAWHIGDLHYNPDVYTNPDEWDPSRYMEGRQEDKQFQFAWIGWGVGRHPCLGRRFAELENNLIVAFFLAYFDDLKLTDAAGKERGLPRCDRNNPSAKKPLEQVWIQHRNAEV</sequence>
<proteinExistence type="inferred from homology"/>
<organism evidence="8 9">
    <name type="scientific">Hortaea werneckii</name>
    <name type="common">Black yeast</name>
    <name type="synonym">Cladosporium werneckii</name>
    <dbReference type="NCBI Taxonomy" id="91943"/>
    <lineage>
        <taxon>Eukaryota</taxon>
        <taxon>Fungi</taxon>
        <taxon>Dikarya</taxon>
        <taxon>Ascomycota</taxon>
        <taxon>Pezizomycotina</taxon>
        <taxon>Dothideomycetes</taxon>
        <taxon>Dothideomycetidae</taxon>
        <taxon>Mycosphaerellales</taxon>
        <taxon>Teratosphaeriaceae</taxon>
        <taxon>Hortaea</taxon>
    </lineage>
</organism>
<evidence type="ECO:0000256" key="7">
    <source>
        <dbReference type="SAM" id="Phobius"/>
    </source>
</evidence>
<dbReference type="Pfam" id="PF00067">
    <property type="entry name" value="p450"/>
    <property type="match status" value="1"/>
</dbReference>
<evidence type="ECO:0000256" key="2">
    <source>
        <dbReference type="ARBA" id="ARBA00010617"/>
    </source>
</evidence>
<dbReference type="AlphaFoldDB" id="A0A3M7GKL4"/>
<keyword evidence="7" id="KW-0472">Membrane</keyword>
<dbReference type="InterPro" id="IPR050529">
    <property type="entry name" value="CYP450_sterol_14alpha_dmase"/>
</dbReference>
<dbReference type="GO" id="GO:0004497">
    <property type="term" value="F:monooxygenase activity"/>
    <property type="evidence" value="ECO:0007669"/>
    <property type="project" value="InterPro"/>
</dbReference>
<comment type="cofactor">
    <cofactor evidence="1 6">
        <name>heme</name>
        <dbReference type="ChEBI" id="CHEBI:30413"/>
    </cofactor>
</comment>
<dbReference type="InterPro" id="IPR036396">
    <property type="entry name" value="Cyt_P450_sf"/>
</dbReference>
<protein>
    <recommendedName>
        <fullName evidence="10">Cytochrome P450 6A1</fullName>
    </recommendedName>
</protein>
<dbReference type="CDD" id="cd00302">
    <property type="entry name" value="cytochrome_P450"/>
    <property type="match status" value="1"/>
</dbReference>
<dbReference type="VEuPathDB" id="FungiDB:BTJ68_08754"/>
<dbReference type="SUPFAM" id="SSF48264">
    <property type="entry name" value="Cytochrome P450"/>
    <property type="match status" value="1"/>
</dbReference>
<dbReference type="GO" id="GO:0016705">
    <property type="term" value="F:oxidoreductase activity, acting on paired donors, with incorporation or reduction of molecular oxygen"/>
    <property type="evidence" value="ECO:0007669"/>
    <property type="project" value="InterPro"/>
</dbReference>
<evidence type="ECO:0000313" key="9">
    <source>
        <dbReference type="Proteomes" id="UP000281468"/>
    </source>
</evidence>
<comment type="similarity">
    <text evidence="2">Belongs to the cytochrome P450 family.</text>
</comment>
<name>A0A3M7GKL4_HORWE</name>
<keyword evidence="5 6" id="KW-0408">Iron</keyword>
<dbReference type="InterPro" id="IPR001128">
    <property type="entry name" value="Cyt_P450"/>
</dbReference>
<keyword evidence="3 6" id="KW-0349">Heme</keyword>
<feature type="transmembrane region" description="Helical" evidence="7">
    <location>
        <begin position="21"/>
        <end position="40"/>
    </location>
</feature>
<keyword evidence="7" id="KW-1133">Transmembrane helix</keyword>
<evidence type="ECO:0000256" key="5">
    <source>
        <dbReference type="ARBA" id="ARBA00023004"/>
    </source>
</evidence>
<feature type="binding site" description="axial binding residue" evidence="6">
    <location>
        <position position="459"/>
    </location>
    <ligand>
        <name>heme</name>
        <dbReference type="ChEBI" id="CHEBI:30413"/>
    </ligand>
    <ligandPart>
        <name>Fe</name>
        <dbReference type="ChEBI" id="CHEBI:18248"/>
    </ligandPart>
</feature>
<evidence type="ECO:0000256" key="4">
    <source>
        <dbReference type="ARBA" id="ARBA00022723"/>
    </source>
</evidence>
<keyword evidence="4 6" id="KW-0479">Metal-binding</keyword>
<dbReference type="PRINTS" id="PR00465">
    <property type="entry name" value="EP450IV"/>
</dbReference>
<dbReference type="GO" id="GO:0005506">
    <property type="term" value="F:iron ion binding"/>
    <property type="evidence" value="ECO:0007669"/>
    <property type="project" value="InterPro"/>
</dbReference>
<evidence type="ECO:0000313" key="8">
    <source>
        <dbReference type="EMBL" id="RMZ01716.1"/>
    </source>
</evidence>
<dbReference type="InterPro" id="IPR002403">
    <property type="entry name" value="Cyt_P450_E_grp-IV"/>
</dbReference>
<gene>
    <name evidence="8" type="ORF">D0862_06257</name>
</gene>
<evidence type="ECO:0000256" key="6">
    <source>
        <dbReference type="PIRSR" id="PIRSR602403-1"/>
    </source>
</evidence>
<evidence type="ECO:0000256" key="3">
    <source>
        <dbReference type="ARBA" id="ARBA00022617"/>
    </source>
</evidence>
<dbReference type="EMBL" id="QWIQ01000177">
    <property type="protein sequence ID" value="RMZ01716.1"/>
    <property type="molecule type" value="Genomic_DNA"/>
</dbReference>
<dbReference type="PANTHER" id="PTHR24304">
    <property type="entry name" value="CYTOCHROME P450 FAMILY 7"/>
    <property type="match status" value="1"/>
</dbReference>